<feature type="domain" description="CoA-binding" evidence="1">
    <location>
        <begin position="47"/>
        <end position="146"/>
    </location>
</feature>
<dbReference type="Gene3D" id="3.40.50.720">
    <property type="entry name" value="NAD(P)-binding Rossmann-like Domain"/>
    <property type="match status" value="1"/>
</dbReference>
<evidence type="ECO:0000313" key="3">
    <source>
        <dbReference type="Proteomes" id="UP000239899"/>
    </source>
</evidence>
<sequence length="181" mass="19617">MPLALAAPAARLLTRPRPGGRCRLRDVATMASGGIIVTDRDEALKIAIGARTVAVLGIKTESQAGQPAYFVPEYLQGVGCKIIPVPVYYPDVQQILGEPVVRDLRQIKQRVDILDVFRRPQDLAGHLEDILAMEPRPDCVWLQSGISDPDFEQKLADAGIKVVPSRCLKVDRAAAGGRSAL</sequence>
<proteinExistence type="predicted"/>
<dbReference type="Pfam" id="PF13380">
    <property type="entry name" value="CoA_binding_2"/>
    <property type="match status" value="1"/>
</dbReference>
<accession>A0A2P6TLE7</accession>
<protein>
    <recommendedName>
        <fullName evidence="1">CoA-binding domain-containing protein</fullName>
    </recommendedName>
</protein>
<evidence type="ECO:0000259" key="1">
    <source>
        <dbReference type="SMART" id="SM00881"/>
    </source>
</evidence>
<dbReference type="AlphaFoldDB" id="A0A2P6TLE7"/>
<comment type="caution">
    <text evidence="2">The sequence shown here is derived from an EMBL/GenBank/DDBJ whole genome shotgun (WGS) entry which is preliminary data.</text>
</comment>
<dbReference type="STRING" id="3076.A0A2P6TLE7"/>
<dbReference type="PANTHER" id="PTHR33303:SF2">
    <property type="entry name" value="COA-BINDING DOMAIN-CONTAINING PROTEIN"/>
    <property type="match status" value="1"/>
</dbReference>
<keyword evidence="3" id="KW-1185">Reference proteome</keyword>
<dbReference type="SUPFAM" id="SSF51735">
    <property type="entry name" value="NAD(P)-binding Rossmann-fold domains"/>
    <property type="match status" value="1"/>
</dbReference>
<dbReference type="EMBL" id="LHPG02000012">
    <property type="protein sequence ID" value="PRW45095.1"/>
    <property type="molecule type" value="Genomic_DNA"/>
</dbReference>
<dbReference type="PANTHER" id="PTHR33303">
    <property type="entry name" value="CYTOPLASMIC PROTEIN-RELATED"/>
    <property type="match status" value="1"/>
</dbReference>
<evidence type="ECO:0000313" key="2">
    <source>
        <dbReference type="EMBL" id="PRW45095.1"/>
    </source>
</evidence>
<dbReference type="InterPro" id="IPR036291">
    <property type="entry name" value="NAD(P)-bd_dom_sf"/>
</dbReference>
<organism evidence="2 3">
    <name type="scientific">Chlorella sorokiniana</name>
    <name type="common">Freshwater green alga</name>
    <dbReference type="NCBI Taxonomy" id="3076"/>
    <lineage>
        <taxon>Eukaryota</taxon>
        <taxon>Viridiplantae</taxon>
        <taxon>Chlorophyta</taxon>
        <taxon>core chlorophytes</taxon>
        <taxon>Trebouxiophyceae</taxon>
        <taxon>Chlorellales</taxon>
        <taxon>Chlorellaceae</taxon>
        <taxon>Chlorella clade</taxon>
        <taxon>Chlorella</taxon>
    </lineage>
</organism>
<reference evidence="2 3" key="1">
    <citation type="journal article" date="2018" name="Plant J.">
        <title>Genome sequences of Chlorella sorokiniana UTEX 1602 and Micractinium conductrix SAG 241.80: implications to maltose excretion by a green alga.</title>
        <authorList>
            <person name="Arriola M.B."/>
            <person name="Velmurugan N."/>
            <person name="Zhang Y."/>
            <person name="Plunkett M.H."/>
            <person name="Hondzo H."/>
            <person name="Barney B.M."/>
        </authorList>
    </citation>
    <scope>NUCLEOTIDE SEQUENCE [LARGE SCALE GENOMIC DNA]</scope>
    <source>
        <strain evidence="3">UTEX 1602</strain>
    </source>
</reference>
<name>A0A2P6TLE7_CHLSO</name>
<dbReference type="OrthoDB" id="505269at2759"/>
<dbReference type="Proteomes" id="UP000239899">
    <property type="component" value="Unassembled WGS sequence"/>
</dbReference>
<dbReference type="InterPro" id="IPR003781">
    <property type="entry name" value="CoA-bd"/>
</dbReference>
<gene>
    <name evidence="2" type="ORF">C2E21_6455</name>
</gene>
<dbReference type="SMART" id="SM00881">
    <property type="entry name" value="CoA_binding"/>
    <property type="match status" value="1"/>
</dbReference>